<feature type="transmembrane region" description="Helical" evidence="10">
    <location>
        <begin position="116"/>
        <end position="134"/>
    </location>
</feature>
<dbReference type="EMBL" id="LR215048">
    <property type="protein sequence ID" value="VEU80866.1"/>
    <property type="molecule type" value="Genomic_DNA"/>
</dbReference>
<keyword evidence="9 10" id="KW-0472">Membrane</keyword>
<dbReference type="SUPFAM" id="SSF56784">
    <property type="entry name" value="HAD-like"/>
    <property type="match status" value="1"/>
</dbReference>
<feature type="domain" description="P-type ATPase A" evidence="11">
    <location>
        <begin position="215"/>
        <end position="313"/>
    </location>
</feature>
<dbReference type="SUPFAM" id="SSF81665">
    <property type="entry name" value="Calcium ATPase, transmembrane domain M"/>
    <property type="match status" value="1"/>
</dbReference>
<dbReference type="GO" id="GO:0016887">
    <property type="term" value="F:ATP hydrolysis activity"/>
    <property type="evidence" value="ECO:0007669"/>
    <property type="project" value="InterPro"/>
</dbReference>
<dbReference type="InterPro" id="IPR023214">
    <property type="entry name" value="HAD_sf"/>
</dbReference>
<evidence type="ECO:0000256" key="7">
    <source>
        <dbReference type="ARBA" id="ARBA00022967"/>
    </source>
</evidence>
<dbReference type="SFLD" id="SFLDG00002">
    <property type="entry name" value="C1.7:_P-type_atpase_like"/>
    <property type="match status" value="1"/>
</dbReference>
<keyword evidence="13" id="KW-0378">Hydrolase</keyword>
<dbReference type="Gene3D" id="3.30.70.100">
    <property type="match status" value="1"/>
</dbReference>
<evidence type="ECO:0000313" key="14">
    <source>
        <dbReference type="Proteomes" id="UP000289841"/>
    </source>
</evidence>
<dbReference type="InterPro" id="IPR006121">
    <property type="entry name" value="HMA_dom"/>
</dbReference>
<evidence type="ECO:0000259" key="12">
    <source>
        <dbReference type="Pfam" id="PF00403"/>
    </source>
</evidence>
<keyword evidence="10" id="KW-1003">Cell membrane</keyword>
<dbReference type="SFLD" id="SFLDS00003">
    <property type="entry name" value="Haloacid_Dehalogenase"/>
    <property type="match status" value="1"/>
</dbReference>
<dbReference type="NCBIfam" id="TIGR01494">
    <property type="entry name" value="ATPase_P-type"/>
    <property type="match status" value="1"/>
</dbReference>
<evidence type="ECO:0000256" key="8">
    <source>
        <dbReference type="ARBA" id="ARBA00022989"/>
    </source>
</evidence>
<dbReference type="PROSITE" id="PS00154">
    <property type="entry name" value="ATPASE_E1_E2"/>
    <property type="match status" value="1"/>
</dbReference>
<feature type="transmembrane region" description="Helical" evidence="10">
    <location>
        <begin position="363"/>
        <end position="383"/>
    </location>
</feature>
<dbReference type="STRING" id="1278311.GCA_000428705_00245"/>
<organism evidence="13 14">
    <name type="scientific">Haploplasma axanthum</name>
    <name type="common">Acholeplasma axanthum</name>
    <dbReference type="NCBI Taxonomy" id="29552"/>
    <lineage>
        <taxon>Bacteria</taxon>
        <taxon>Bacillati</taxon>
        <taxon>Mycoplasmatota</taxon>
        <taxon>Mollicutes</taxon>
        <taxon>Acholeplasmatales</taxon>
        <taxon>Acholeplasmataceae</taxon>
        <taxon>Haploplasma</taxon>
    </lineage>
</organism>
<dbReference type="CDD" id="cd00371">
    <property type="entry name" value="HMA"/>
    <property type="match status" value="1"/>
</dbReference>
<dbReference type="InterPro" id="IPR023299">
    <property type="entry name" value="ATPase_P-typ_cyto_dom_N"/>
</dbReference>
<keyword evidence="4 10" id="KW-0479">Metal-binding</keyword>
<reference evidence="13 14" key="1">
    <citation type="submission" date="2019-01" db="EMBL/GenBank/DDBJ databases">
        <authorList>
            <consortium name="Pathogen Informatics"/>
        </authorList>
    </citation>
    <scope>NUCLEOTIDE SEQUENCE [LARGE SCALE GENOMIC DNA]</scope>
    <source>
        <strain evidence="13 14">NCTC10138</strain>
    </source>
</reference>
<dbReference type="InterPro" id="IPR036412">
    <property type="entry name" value="HAD-like_sf"/>
</dbReference>
<keyword evidence="8 10" id="KW-1133">Transmembrane helix</keyword>
<keyword evidence="6 10" id="KW-0067">ATP-binding</keyword>
<dbReference type="EC" id="3.6.3.-" evidence="13"/>
<keyword evidence="7" id="KW-1278">Translocase</keyword>
<dbReference type="FunFam" id="2.70.150.10:FF:000002">
    <property type="entry name" value="Copper-transporting ATPase 1, putative"/>
    <property type="match status" value="1"/>
</dbReference>
<dbReference type="CDD" id="cd02094">
    <property type="entry name" value="P-type_ATPase_Cu-like"/>
    <property type="match status" value="1"/>
</dbReference>
<dbReference type="InterPro" id="IPR008250">
    <property type="entry name" value="ATPase_P-typ_transduc_dom_A_sf"/>
</dbReference>
<dbReference type="InterPro" id="IPR018303">
    <property type="entry name" value="ATPase_P-typ_P_site"/>
</dbReference>
<dbReference type="GO" id="GO:0005524">
    <property type="term" value="F:ATP binding"/>
    <property type="evidence" value="ECO:0007669"/>
    <property type="project" value="UniProtKB-UniRule"/>
</dbReference>
<dbReference type="GO" id="GO:0005886">
    <property type="term" value="C:plasma membrane"/>
    <property type="evidence" value="ECO:0007669"/>
    <property type="project" value="UniProtKB-SubCell"/>
</dbReference>
<dbReference type="PRINTS" id="PR00119">
    <property type="entry name" value="CATATPASE"/>
</dbReference>
<feature type="transmembrane region" description="Helical" evidence="10">
    <location>
        <begin position="689"/>
        <end position="709"/>
    </location>
</feature>
<evidence type="ECO:0000259" key="11">
    <source>
        <dbReference type="Pfam" id="PF00122"/>
    </source>
</evidence>
<dbReference type="Pfam" id="PF00122">
    <property type="entry name" value="E1-E2_ATPase"/>
    <property type="match status" value="1"/>
</dbReference>
<dbReference type="PRINTS" id="PR00120">
    <property type="entry name" value="HATPASE"/>
</dbReference>
<dbReference type="PANTHER" id="PTHR43520">
    <property type="entry name" value="ATP7, ISOFORM B"/>
    <property type="match status" value="1"/>
</dbReference>
<keyword evidence="14" id="KW-1185">Reference proteome</keyword>
<dbReference type="KEGG" id="aaxa:NCTC10138_01254"/>
<dbReference type="AlphaFoldDB" id="A0A449BEK4"/>
<dbReference type="Gene3D" id="2.70.150.10">
    <property type="entry name" value="Calcium-transporting ATPase, cytoplasmic transduction domain A"/>
    <property type="match status" value="1"/>
</dbReference>
<dbReference type="GO" id="GO:0055070">
    <property type="term" value="P:copper ion homeostasis"/>
    <property type="evidence" value="ECO:0007669"/>
    <property type="project" value="TreeGrafter"/>
</dbReference>
<dbReference type="Proteomes" id="UP000289841">
    <property type="component" value="Chromosome"/>
</dbReference>
<dbReference type="Pfam" id="PF00702">
    <property type="entry name" value="Hydrolase"/>
    <property type="match status" value="1"/>
</dbReference>
<dbReference type="SFLD" id="SFLDF00027">
    <property type="entry name" value="p-type_atpase"/>
    <property type="match status" value="1"/>
</dbReference>
<keyword evidence="3 10" id="KW-0812">Transmembrane</keyword>
<protein>
    <submittedName>
        <fullName evidence="13">Copper-exporting P-type ATPase A</fullName>
        <ecNumber evidence="13">3.6.3.-</ecNumber>
    </submittedName>
</protein>
<evidence type="ECO:0000256" key="4">
    <source>
        <dbReference type="ARBA" id="ARBA00022723"/>
    </source>
</evidence>
<comment type="subcellular location">
    <subcellularLocation>
        <location evidence="1">Cell membrane</location>
        <topology evidence="1">Multi-pass membrane protein</topology>
    </subcellularLocation>
</comment>
<name>A0A449BEK4_HAPAX</name>
<dbReference type="InterPro" id="IPR036163">
    <property type="entry name" value="HMA_dom_sf"/>
</dbReference>
<dbReference type="GO" id="GO:0005507">
    <property type="term" value="F:copper ion binding"/>
    <property type="evidence" value="ECO:0007669"/>
    <property type="project" value="TreeGrafter"/>
</dbReference>
<feature type="transmembrane region" description="Helical" evidence="10">
    <location>
        <begin position="146"/>
        <end position="165"/>
    </location>
</feature>
<dbReference type="Gene3D" id="3.40.1110.10">
    <property type="entry name" value="Calcium-transporting ATPase, cytoplasmic domain N"/>
    <property type="match status" value="1"/>
</dbReference>
<evidence type="ECO:0000256" key="2">
    <source>
        <dbReference type="ARBA" id="ARBA00006024"/>
    </source>
</evidence>
<sequence>MRKRIKVSNITCTNCAKTIEQHFNKMTDINAKVLVTSSAVIFTYDESKYNEDFLFDQLLQIGYYGIKDDEKEKKSKRKDLIDLVIAIIFTIPLLFTMFEHLGATFIKVPSIFMNGYFQWIMATPVLFISGRRFFNATWHSVKARNLGMDSLVVIGTTSAYLYSIFTTIKNHGHTHDLYFETTAVIILMVLIGNYFENRIKAKTSATLTGLLSLGAKEAIVIRNGIEVTIPIDDVVIDDIVIVKGYDKIPVDGIIIEGKTYVDESMLTGESMPVVKKQGDEVIGSSMNIMETIKIKVTKIGSETVLAKIIQTVEETSLIKPKAQRIADKISSIFVPIVVILSALVLIGYLVISKETFSGAISPAIAVLVVSCPCALGLATPTSISVSSGMAFKEGVLYKGGEFFEIANKITAIAFDKTGTLTNGKPNVTNYLGNEEYLKYTASLEKHSNHPIATSITKYYKDEFLDVKNFETLIGYGIKGIINKKQVYVVSISYINEKNLKLNNEFMEYEKYQEEGKTVFFTVIDNEIVNMIAVADELKPSSFALIKELKRRNITPYMITGDQEKTAKYIAGLLGIEKIYAKVLPHEKANIIQDIQKHEKVVAFVGDGINDAPALKMADVGFAIGTGADIAIDTADVTLMNNDLKTVLYAIDLSKATLRNIYLNFFWAFIYNIVMIPLAALGLFNPMLAGFGMAFSSIMVVLNALSLKLWKFKYREEIKNENN</sequence>
<dbReference type="InterPro" id="IPR001757">
    <property type="entry name" value="P_typ_ATPase"/>
</dbReference>
<gene>
    <name evidence="13" type="primary">copA</name>
    <name evidence="13" type="ORF">NCTC10138_01254</name>
</gene>
<evidence type="ECO:0000256" key="1">
    <source>
        <dbReference type="ARBA" id="ARBA00004651"/>
    </source>
</evidence>
<feature type="domain" description="HMA" evidence="12">
    <location>
        <begin position="5"/>
        <end position="50"/>
    </location>
</feature>
<dbReference type="InterPro" id="IPR027256">
    <property type="entry name" value="P-typ_ATPase_IB"/>
</dbReference>
<dbReference type="NCBIfam" id="TIGR01511">
    <property type="entry name" value="ATPase-IB1_Cu"/>
    <property type="match status" value="1"/>
</dbReference>
<dbReference type="SUPFAM" id="SSF55008">
    <property type="entry name" value="HMA, heavy metal-associated domain"/>
    <property type="match status" value="1"/>
</dbReference>
<dbReference type="InterPro" id="IPR023298">
    <property type="entry name" value="ATPase_P-typ_TM_dom_sf"/>
</dbReference>
<keyword evidence="5 10" id="KW-0547">Nucleotide-binding</keyword>
<dbReference type="NCBIfam" id="TIGR01525">
    <property type="entry name" value="ATPase-IB_hvy"/>
    <property type="match status" value="1"/>
</dbReference>
<evidence type="ECO:0000256" key="10">
    <source>
        <dbReference type="RuleBase" id="RU362081"/>
    </source>
</evidence>
<dbReference type="SUPFAM" id="SSF81653">
    <property type="entry name" value="Calcium ATPase, transduction domain A"/>
    <property type="match status" value="1"/>
</dbReference>
<evidence type="ECO:0000256" key="3">
    <source>
        <dbReference type="ARBA" id="ARBA00022692"/>
    </source>
</evidence>
<dbReference type="OrthoDB" id="9813266at2"/>
<evidence type="ECO:0000256" key="9">
    <source>
        <dbReference type="ARBA" id="ARBA00023136"/>
    </source>
</evidence>
<feature type="transmembrane region" description="Helical" evidence="10">
    <location>
        <begin position="80"/>
        <end position="96"/>
    </location>
</feature>
<dbReference type="GO" id="GO:0043682">
    <property type="term" value="F:P-type divalent copper transporter activity"/>
    <property type="evidence" value="ECO:0007669"/>
    <property type="project" value="TreeGrafter"/>
</dbReference>
<dbReference type="Gene3D" id="3.40.50.1000">
    <property type="entry name" value="HAD superfamily/HAD-like"/>
    <property type="match status" value="1"/>
</dbReference>
<evidence type="ECO:0000313" key="13">
    <source>
        <dbReference type="EMBL" id="VEU80866.1"/>
    </source>
</evidence>
<dbReference type="RefSeq" id="WP_052590096.1">
    <property type="nucleotide sequence ID" value="NZ_LR215048.1"/>
</dbReference>
<dbReference type="InterPro" id="IPR044492">
    <property type="entry name" value="P_typ_ATPase_HD_dom"/>
</dbReference>
<dbReference type="InterPro" id="IPR059000">
    <property type="entry name" value="ATPase_P-type_domA"/>
</dbReference>
<comment type="similarity">
    <text evidence="2 10">Belongs to the cation transport ATPase (P-type) (TC 3.A.3) family. Type IB subfamily.</text>
</comment>
<dbReference type="PANTHER" id="PTHR43520:SF8">
    <property type="entry name" value="P-TYPE CU(+) TRANSPORTER"/>
    <property type="match status" value="1"/>
</dbReference>
<evidence type="ECO:0000256" key="5">
    <source>
        <dbReference type="ARBA" id="ARBA00022741"/>
    </source>
</evidence>
<evidence type="ECO:0000256" key="6">
    <source>
        <dbReference type="ARBA" id="ARBA00022840"/>
    </source>
</evidence>
<feature type="transmembrane region" description="Helical" evidence="10">
    <location>
        <begin position="177"/>
        <end position="195"/>
    </location>
</feature>
<feature type="transmembrane region" description="Helical" evidence="10">
    <location>
        <begin position="660"/>
        <end position="683"/>
    </location>
</feature>
<feature type="transmembrane region" description="Helical" evidence="10">
    <location>
        <begin position="329"/>
        <end position="351"/>
    </location>
</feature>
<proteinExistence type="inferred from homology"/>
<dbReference type="Pfam" id="PF00403">
    <property type="entry name" value="HMA"/>
    <property type="match status" value="1"/>
</dbReference>
<accession>A0A449BEK4</accession>